<reference evidence="2 3" key="1">
    <citation type="submission" date="2021-01" db="EMBL/GenBank/DDBJ databases">
        <title>Chromosome-level genome assembly of a human fungal pathogen reveals clustering of transcriptionally co-regulated genes.</title>
        <authorList>
            <person name="Voorhies M."/>
            <person name="Cohen S."/>
            <person name="Shea T.P."/>
            <person name="Petrus S."/>
            <person name="Munoz J.F."/>
            <person name="Poplawski S."/>
            <person name="Goldman W.E."/>
            <person name="Michael T."/>
            <person name="Cuomo C.A."/>
            <person name="Sil A."/>
            <person name="Beyhan S."/>
        </authorList>
    </citation>
    <scope>NUCLEOTIDE SEQUENCE [LARGE SCALE GENOMIC DNA]</scope>
    <source>
        <strain evidence="2 3">G184AR</strain>
    </source>
</reference>
<dbReference type="Proteomes" id="UP000670092">
    <property type="component" value="Unassembled WGS sequence"/>
</dbReference>
<gene>
    <name evidence="2" type="ORF">I7I52_01209</name>
</gene>
<keyword evidence="1" id="KW-0732">Signal</keyword>
<dbReference type="EMBL" id="JAEVHI010000001">
    <property type="protein sequence ID" value="KAG5303264.1"/>
    <property type="molecule type" value="Genomic_DNA"/>
</dbReference>
<evidence type="ECO:0000313" key="2">
    <source>
        <dbReference type="EMBL" id="KAG5303264.1"/>
    </source>
</evidence>
<dbReference type="AlphaFoldDB" id="A0A8H7Z345"/>
<name>A0A8H7Z345_AJECA</name>
<feature type="signal peptide" evidence="1">
    <location>
        <begin position="1"/>
        <end position="19"/>
    </location>
</feature>
<comment type="caution">
    <text evidence="2">The sequence shown here is derived from an EMBL/GenBank/DDBJ whole genome shotgun (WGS) entry which is preliminary data.</text>
</comment>
<organism evidence="2 3">
    <name type="scientific">Ajellomyces capsulatus</name>
    <name type="common">Darling's disease fungus</name>
    <name type="synonym">Histoplasma capsulatum</name>
    <dbReference type="NCBI Taxonomy" id="5037"/>
    <lineage>
        <taxon>Eukaryota</taxon>
        <taxon>Fungi</taxon>
        <taxon>Dikarya</taxon>
        <taxon>Ascomycota</taxon>
        <taxon>Pezizomycotina</taxon>
        <taxon>Eurotiomycetes</taxon>
        <taxon>Eurotiomycetidae</taxon>
        <taxon>Onygenales</taxon>
        <taxon>Ajellomycetaceae</taxon>
        <taxon>Histoplasma</taxon>
    </lineage>
</organism>
<accession>A0A8H7Z345</accession>
<evidence type="ECO:0008006" key="4">
    <source>
        <dbReference type="Google" id="ProtNLM"/>
    </source>
</evidence>
<proteinExistence type="predicted"/>
<dbReference type="VEuPathDB" id="FungiDB:I7I52_01209"/>
<evidence type="ECO:0000256" key="1">
    <source>
        <dbReference type="SAM" id="SignalP"/>
    </source>
</evidence>
<evidence type="ECO:0000313" key="3">
    <source>
        <dbReference type="Proteomes" id="UP000670092"/>
    </source>
</evidence>
<feature type="chain" id="PRO_5034900363" description="Secreted protein" evidence="1">
    <location>
        <begin position="20"/>
        <end position="109"/>
    </location>
</feature>
<protein>
    <recommendedName>
        <fullName evidence="4">Secreted protein</fullName>
    </recommendedName>
</protein>
<sequence>MELLNLALCVLFLLHFCERKSYYYCSIVIQHTRERKETEHIPNSVFKTYLWRQSRITNIGQSWNENQKIFMHFTEENMREPGIFTSIRQYHGRRHIPNQRSRAPTRAAF</sequence>